<protein>
    <submittedName>
        <fullName evidence="2">Uncharacterized protein</fullName>
    </submittedName>
</protein>
<proteinExistence type="predicted"/>
<sequence length="663" mass="73573">MTKRCSSPSPSPSTSKNPSHVQTSPTKRRRLSPPQTQTQPDSPSQSPTRPTTPETPDCDRFTPFPFACLSQLSSPTRPSQSSQNELKKPIDTPSNPFGRKRSLVAKLPPRTGFGKHVVLRMCLASESTRSSRGIGRGGRRRSTYHDGPKVSEWRVVQVPLSYTFQHLRVLLAFLFPSLSSPEDDKERDDHLFKVLDCIDLYKIKSKSGLIKLFSSGARKNRSRIIRNRVRVCLSSSRDPYRWKGEWDYEDDVDEDDVFASSGSHSLGLFDEMGSTGLFGKQDNEEEYSDEDEEDTKWEAEEDFTIEHVWSGGDADTGIIYYHSPQTQTQIHITLNNTRVQRRKGKGNTPFVFDASPCSSSPSGSGSRRASNSSAEDDDEQSDEEAQDTDEAQEEAEEEEENPDPRLEQWNAPNAFEAFFTSHVEAESLQGGKTLYRHAVASSTSLAETTDGELEPESASSPPKSSPFPSSSPFSSSSPTKPSSLFSSSPSKPSPSSLFSISPSLSSPKKPSMRPLPLPLKTPAYPRAQRKRLAYITKRIERSKSRTGSRNTGVSGIKERLELNDDSSEAAGCQSFADDADSESDGSGDGEGANWSSSRGRLVTRRTNGEGEVDEEMVDQLENELAQQDDDDEDDGEKRIQMIDGRFLTFKEAMEEVRRGEKEV</sequence>
<reference evidence="2 3" key="1">
    <citation type="submission" date="2024-01" db="EMBL/GenBank/DDBJ databases">
        <title>A draft genome for a cacao thread blight-causing isolate of Paramarasmius palmivorus.</title>
        <authorList>
            <person name="Baruah I.K."/>
            <person name="Bukari Y."/>
            <person name="Amoako-Attah I."/>
            <person name="Meinhardt L.W."/>
            <person name="Bailey B.A."/>
            <person name="Cohen S.P."/>
        </authorList>
    </citation>
    <scope>NUCLEOTIDE SEQUENCE [LARGE SCALE GENOMIC DNA]</scope>
    <source>
        <strain evidence="2 3">GH-12</strain>
    </source>
</reference>
<keyword evidence="3" id="KW-1185">Reference proteome</keyword>
<feature type="compositionally biased region" description="Acidic residues" evidence="1">
    <location>
        <begin position="610"/>
        <end position="634"/>
    </location>
</feature>
<evidence type="ECO:0000256" key="1">
    <source>
        <dbReference type="SAM" id="MobiDB-lite"/>
    </source>
</evidence>
<dbReference type="AlphaFoldDB" id="A0AAW0DAD9"/>
<feature type="compositionally biased region" description="Low complexity" evidence="1">
    <location>
        <begin position="457"/>
        <end position="512"/>
    </location>
</feature>
<comment type="caution">
    <text evidence="2">The sequence shown here is derived from an EMBL/GenBank/DDBJ whole genome shotgun (WGS) entry which is preliminary data.</text>
</comment>
<dbReference type="Proteomes" id="UP001383192">
    <property type="component" value="Unassembled WGS sequence"/>
</dbReference>
<feature type="compositionally biased region" description="Polar residues" evidence="1">
    <location>
        <begin position="70"/>
        <end position="84"/>
    </location>
</feature>
<organism evidence="2 3">
    <name type="scientific">Paramarasmius palmivorus</name>
    <dbReference type="NCBI Taxonomy" id="297713"/>
    <lineage>
        <taxon>Eukaryota</taxon>
        <taxon>Fungi</taxon>
        <taxon>Dikarya</taxon>
        <taxon>Basidiomycota</taxon>
        <taxon>Agaricomycotina</taxon>
        <taxon>Agaricomycetes</taxon>
        <taxon>Agaricomycetidae</taxon>
        <taxon>Agaricales</taxon>
        <taxon>Marasmiineae</taxon>
        <taxon>Marasmiaceae</taxon>
        <taxon>Paramarasmius</taxon>
    </lineage>
</organism>
<evidence type="ECO:0000313" key="3">
    <source>
        <dbReference type="Proteomes" id="UP001383192"/>
    </source>
</evidence>
<evidence type="ECO:0000313" key="2">
    <source>
        <dbReference type="EMBL" id="KAK7047911.1"/>
    </source>
</evidence>
<dbReference type="EMBL" id="JAYKXP010000018">
    <property type="protein sequence ID" value="KAK7047911.1"/>
    <property type="molecule type" value="Genomic_DNA"/>
</dbReference>
<feature type="compositionally biased region" description="Low complexity" evidence="1">
    <location>
        <begin position="1"/>
        <end position="19"/>
    </location>
</feature>
<name>A0AAW0DAD9_9AGAR</name>
<feature type="compositionally biased region" description="Low complexity" evidence="1">
    <location>
        <begin position="354"/>
        <end position="373"/>
    </location>
</feature>
<feature type="compositionally biased region" description="Acidic residues" evidence="1">
    <location>
        <begin position="374"/>
        <end position="401"/>
    </location>
</feature>
<feature type="compositionally biased region" description="Low complexity" evidence="1">
    <location>
        <begin position="32"/>
        <end position="55"/>
    </location>
</feature>
<feature type="region of interest" description="Disordered" evidence="1">
    <location>
        <begin position="442"/>
        <end position="636"/>
    </location>
</feature>
<feature type="region of interest" description="Disordered" evidence="1">
    <location>
        <begin position="332"/>
        <end position="413"/>
    </location>
</feature>
<gene>
    <name evidence="2" type="ORF">VNI00_006239</name>
</gene>
<feature type="compositionally biased region" description="Acidic residues" evidence="1">
    <location>
        <begin position="577"/>
        <end position="587"/>
    </location>
</feature>
<accession>A0AAW0DAD9</accession>
<feature type="region of interest" description="Disordered" evidence="1">
    <location>
        <begin position="1"/>
        <end position="101"/>
    </location>
</feature>